<evidence type="ECO:0000256" key="1">
    <source>
        <dbReference type="ARBA" id="ARBA00004442"/>
    </source>
</evidence>
<proteinExistence type="inferred from homology"/>
<dbReference type="KEGG" id="cnan:A2G96_10590"/>
<evidence type="ECO:0008006" key="9">
    <source>
        <dbReference type="Google" id="ProtNLM"/>
    </source>
</evidence>
<dbReference type="OrthoDB" id="8562138at2"/>
<organism evidence="7 8">
    <name type="scientific">Cupriavidus nantongensis</name>
    <dbReference type="NCBI Taxonomy" id="1796606"/>
    <lineage>
        <taxon>Bacteria</taxon>
        <taxon>Pseudomonadati</taxon>
        <taxon>Pseudomonadota</taxon>
        <taxon>Betaproteobacteria</taxon>
        <taxon>Burkholderiales</taxon>
        <taxon>Burkholderiaceae</taxon>
        <taxon>Cupriavidus</taxon>
    </lineage>
</organism>
<evidence type="ECO:0000313" key="8">
    <source>
        <dbReference type="Proteomes" id="UP000075238"/>
    </source>
</evidence>
<dbReference type="InterPro" id="IPR010583">
    <property type="entry name" value="MipA"/>
</dbReference>
<dbReference type="STRING" id="1796606.A2G96_10590"/>
<reference evidence="7 8" key="1">
    <citation type="submission" date="2016-03" db="EMBL/GenBank/DDBJ databases">
        <title>Complete genome sequence of a novel chlorpyrifos degrading bacterium, Cupriavidus nantongensis sp. X1.</title>
        <authorList>
            <person name="Fang L."/>
        </authorList>
    </citation>
    <scope>NUCLEOTIDE SEQUENCE [LARGE SCALE GENOMIC DNA]</scope>
    <source>
        <strain evidence="7 8">X1</strain>
    </source>
</reference>
<evidence type="ECO:0000256" key="5">
    <source>
        <dbReference type="ARBA" id="ARBA00023237"/>
    </source>
</evidence>
<keyword evidence="4" id="KW-0472">Membrane</keyword>
<keyword evidence="5" id="KW-0998">Cell outer membrane</keyword>
<dbReference type="RefSeq" id="WP_062799073.1">
    <property type="nucleotide sequence ID" value="NZ_CP014844.1"/>
</dbReference>
<accession>A0A142JJ98</accession>
<dbReference type="PANTHER" id="PTHR38776:SF1">
    <property type="entry name" value="MLTA-INTERACTING PROTEIN-RELATED"/>
    <property type="match status" value="1"/>
</dbReference>
<comment type="similarity">
    <text evidence="2">Belongs to the MipA/OmpV family.</text>
</comment>
<dbReference type="AlphaFoldDB" id="A0A142JJ98"/>
<dbReference type="EMBL" id="CP014844">
    <property type="protein sequence ID" value="AMR78160.1"/>
    <property type="molecule type" value="Genomic_DNA"/>
</dbReference>
<dbReference type="Pfam" id="PF06629">
    <property type="entry name" value="MipA"/>
    <property type="match status" value="1"/>
</dbReference>
<name>A0A142JJ98_9BURK</name>
<feature type="region of interest" description="Disordered" evidence="6">
    <location>
        <begin position="1"/>
        <end position="21"/>
    </location>
</feature>
<keyword evidence="3" id="KW-0732">Signal</keyword>
<sequence>MRAGFCASQPRHASPQTGPRKRWRALPAIAAAFATTCAAQDFDAIDRPLWEAGLGVGGITLPHYRGSDSRANLLFPVPYFVYRGEHLRADRNGVRGKLFDSDQIELNVSLGLSLPVRSSQDEVRRGMPDLKTAVEIGPSLAITLWHSAEDRTRLDLRLPVRLAVTVESSPRAIGWIFSPNLNLDVANVGGLPGWNLGLMAGPLFSTARYNQYFYSVDEQFATAARPAYRAQGGYSGSMALASLSKRFRHVWFGAFVRYDRLDGATFENSPLVRQKDALAAGLALSWIFGQSSTYVQSRE</sequence>
<evidence type="ECO:0000256" key="3">
    <source>
        <dbReference type="ARBA" id="ARBA00022729"/>
    </source>
</evidence>
<dbReference type="PANTHER" id="PTHR38776">
    <property type="entry name" value="MLTA-INTERACTING PROTEIN-RELATED"/>
    <property type="match status" value="1"/>
</dbReference>
<gene>
    <name evidence="7" type="ORF">A2G96_10590</name>
</gene>
<comment type="subcellular location">
    <subcellularLocation>
        <location evidence="1">Cell outer membrane</location>
    </subcellularLocation>
</comment>
<keyword evidence="8" id="KW-1185">Reference proteome</keyword>
<evidence type="ECO:0000256" key="4">
    <source>
        <dbReference type="ARBA" id="ARBA00023136"/>
    </source>
</evidence>
<evidence type="ECO:0000256" key="2">
    <source>
        <dbReference type="ARBA" id="ARBA00005722"/>
    </source>
</evidence>
<dbReference type="Proteomes" id="UP000075238">
    <property type="component" value="Chromosome 1"/>
</dbReference>
<dbReference type="GO" id="GO:0009279">
    <property type="term" value="C:cell outer membrane"/>
    <property type="evidence" value="ECO:0007669"/>
    <property type="project" value="UniProtKB-SubCell"/>
</dbReference>
<protein>
    <recommendedName>
        <fullName evidence="9">Structural protein MipA</fullName>
    </recommendedName>
</protein>
<evidence type="ECO:0000256" key="6">
    <source>
        <dbReference type="SAM" id="MobiDB-lite"/>
    </source>
</evidence>
<evidence type="ECO:0000313" key="7">
    <source>
        <dbReference type="EMBL" id="AMR78160.1"/>
    </source>
</evidence>